<organism evidence="3 4">
    <name type="scientific">Candidatus Thiodiazotropha lotti</name>
    <dbReference type="NCBI Taxonomy" id="2792787"/>
    <lineage>
        <taxon>Bacteria</taxon>
        <taxon>Pseudomonadati</taxon>
        <taxon>Pseudomonadota</taxon>
        <taxon>Gammaproteobacteria</taxon>
        <taxon>Chromatiales</taxon>
        <taxon>Sedimenticolaceae</taxon>
        <taxon>Candidatus Thiodiazotropha</taxon>
    </lineage>
</organism>
<dbReference type="NCBIfam" id="TIGR00251">
    <property type="entry name" value="DUF167 family protein"/>
    <property type="match status" value="1"/>
</dbReference>
<comment type="similarity">
    <text evidence="1 2">Belongs to the UPF0235 family.</text>
</comment>
<dbReference type="SUPFAM" id="SSF69786">
    <property type="entry name" value="YggU-like"/>
    <property type="match status" value="1"/>
</dbReference>
<evidence type="ECO:0000313" key="3">
    <source>
        <dbReference type="EMBL" id="MCG7939353.1"/>
    </source>
</evidence>
<dbReference type="PANTHER" id="PTHR13420">
    <property type="entry name" value="UPF0235 PROTEIN C15ORF40"/>
    <property type="match status" value="1"/>
</dbReference>
<dbReference type="InterPro" id="IPR036591">
    <property type="entry name" value="YggU-like_sf"/>
</dbReference>
<evidence type="ECO:0000313" key="4">
    <source>
        <dbReference type="Proteomes" id="UP000886687"/>
    </source>
</evidence>
<dbReference type="AlphaFoldDB" id="A0A9E4K5E0"/>
<dbReference type="SMART" id="SM01152">
    <property type="entry name" value="DUF167"/>
    <property type="match status" value="1"/>
</dbReference>
<evidence type="ECO:0000256" key="2">
    <source>
        <dbReference type="HAMAP-Rule" id="MF_00634"/>
    </source>
</evidence>
<dbReference type="HAMAP" id="MF_00634">
    <property type="entry name" value="UPF0235"/>
    <property type="match status" value="1"/>
</dbReference>
<evidence type="ECO:0000256" key="1">
    <source>
        <dbReference type="ARBA" id="ARBA00010364"/>
    </source>
</evidence>
<proteinExistence type="inferred from homology"/>
<dbReference type="PANTHER" id="PTHR13420:SF7">
    <property type="entry name" value="UPF0235 PROTEIN C15ORF40"/>
    <property type="match status" value="1"/>
</dbReference>
<sequence length="94" mass="10939">MSWYQWQQDDLILRLRIQPKASRDRFIGPYGDNQYKVSITAPPVDGQANDRLLKFIAKAFNLPRNRIELLSGESSRSKRLKLKSPGRLPIEIEK</sequence>
<dbReference type="EMBL" id="JAEPDI010000005">
    <property type="protein sequence ID" value="MCG7939353.1"/>
    <property type="molecule type" value="Genomic_DNA"/>
</dbReference>
<gene>
    <name evidence="3" type="ORF">JAZ04_10935</name>
</gene>
<comment type="caution">
    <text evidence="3">The sequence shown here is derived from an EMBL/GenBank/DDBJ whole genome shotgun (WGS) entry which is preliminary data.</text>
</comment>
<protein>
    <recommendedName>
        <fullName evidence="2">UPF0235 protein JAZ04_10935</fullName>
    </recommendedName>
</protein>
<dbReference type="GO" id="GO:0005737">
    <property type="term" value="C:cytoplasm"/>
    <property type="evidence" value="ECO:0007669"/>
    <property type="project" value="TreeGrafter"/>
</dbReference>
<dbReference type="Proteomes" id="UP000886687">
    <property type="component" value="Unassembled WGS sequence"/>
</dbReference>
<accession>A0A9E4K5E0</accession>
<dbReference type="Gene3D" id="3.30.1200.10">
    <property type="entry name" value="YggU-like"/>
    <property type="match status" value="1"/>
</dbReference>
<dbReference type="Pfam" id="PF02594">
    <property type="entry name" value="DUF167"/>
    <property type="match status" value="1"/>
</dbReference>
<name>A0A9E4K5E0_9GAMM</name>
<dbReference type="InterPro" id="IPR003746">
    <property type="entry name" value="DUF167"/>
</dbReference>
<reference evidence="3" key="1">
    <citation type="journal article" date="2021" name="Proc. Natl. Acad. Sci. U.S.A.">
        <title>Global biogeography of chemosynthetic symbionts reveals both localized and globally distributed symbiont groups. .</title>
        <authorList>
            <person name="Osvatic J.T."/>
            <person name="Wilkins L.G.E."/>
            <person name="Leibrecht L."/>
            <person name="Leray M."/>
            <person name="Zauner S."/>
            <person name="Polzin J."/>
            <person name="Camacho Y."/>
            <person name="Gros O."/>
            <person name="van Gils J.A."/>
            <person name="Eisen J.A."/>
            <person name="Petersen J.M."/>
            <person name="Yuen B."/>
        </authorList>
    </citation>
    <scope>NUCLEOTIDE SEQUENCE</scope>
    <source>
        <strain evidence="3">MAGL173</strain>
    </source>
</reference>